<gene>
    <name evidence="1" type="ORF">SAMN06265380_101917</name>
</gene>
<evidence type="ECO:0000313" key="1">
    <source>
        <dbReference type="EMBL" id="SMO47771.1"/>
    </source>
</evidence>
<sequence length="327" mass="37211">MLWLHIGMPKTGSTALQGFVRKNGQVMAGAGLHYMETGRRRTEGQGRLASSHNLIAFHMNQTDQPVTALREAMAREYAEHEDKACLVSSEMLYSVDLHKLAEIFAEIPAREMRIAFYCRRYSDFFEADYKQRAKNGRLAGGGSEYIRTQLDEIRAHPERFSFASAAARIRSAFPGVSLVPMLYERSEMANGNIIDDFLDRIGVQLPLDSKTETSSNPSHSRAACEAFGVVTRAMGRKKSRQLRRRAVDDPVMMRKNDVLEPDERAWLDAFMANEDVSFHQEFFPDRTQLFAPVRLSMHDQSFRRDTAAEYQALRQASEIVFRMALEG</sequence>
<protein>
    <recommendedName>
        <fullName evidence="3">Sulfotransferase family protein</fullName>
    </recommendedName>
</protein>
<dbReference type="InterPro" id="IPR027417">
    <property type="entry name" value="P-loop_NTPase"/>
</dbReference>
<dbReference type="Gene3D" id="3.40.50.300">
    <property type="entry name" value="P-loop containing nucleotide triphosphate hydrolases"/>
    <property type="match status" value="1"/>
</dbReference>
<proteinExistence type="predicted"/>
<name>A0A521BLV2_9RHOB</name>
<reference evidence="1 2" key="1">
    <citation type="submission" date="2017-05" db="EMBL/GenBank/DDBJ databases">
        <authorList>
            <person name="Varghese N."/>
            <person name="Submissions S."/>
        </authorList>
    </citation>
    <scope>NUCLEOTIDE SEQUENCE [LARGE SCALE GENOMIC DNA]</scope>
    <source>
        <strain evidence="1 2">DSM 28009</strain>
    </source>
</reference>
<dbReference type="EMBL" id="FXTE01000001">
    <property type="protein sequence ID" value="SMO47771.1"/>
    <property type="molecule type" value="Genomic_DNA"/>
</dbReference>
<accession>A0A521BLV2</accession>
<keyword evidence="2" id="KW-1185">Reference proteome</keyword>
<dbReference type="RefSeq" id="WP_221929473.1">
    <property type="nucleotide sequence ID" value="NZ_FXTE01000001.1"/>
</dbReference>
<organism evidence="1 2">
    <name type="scientific">Ruegeria faecimaris</name>
    <dbReference type="NCBI Taxonomy" id="686389"/>
    <lineage>
        <taxon>Bacteria</taxon>
        <taxon>Pseudomonadati</taxon>
        <taxon>Pseudomonadota</taxon>
        <taxon>Alphaproteobacteria</taxon>
        <taxon>Rhodobacterales</taxon>
        <taxon>Roseobacteraceae</taxon>
        <taxon>Ruegeria</taxon>
    </lineage>
</organism>
<evidence type="ECO:0000313" key="2">
    <source>
        <dbReference type="Proteomes" id="UP000319555"/>
    </source>
</evidence>
<dbReference type="Proteomes" id="UP000319555">
    <property type="component" value="Unassembled WGS sequence"/>
</dbReference>
<dbReference type="AlphaFoldDB" id="A0A521BLV2"/>
<evidence type="ECO:0008006" key="3">
    <source>
        <dbReference type="Google" id="ProtNLM"/>
    </source>
</evidence>
<dbReference type="SUPFAM" id="SSF52540">
    <property type="entry name" value="P-loop containing nucleoside triphosphate hydrolases"/>
    <property type="match status" value="1"/>
</dbReference>